<feature type="transmembrane region" description="Helical" evidence="1">
    <location>
        <begin position="97"/>
        <end position="117"/>
    </location>
</feature>
<dbReference type="Proteomes" id="UP000187406">
    <property type="component" value="Unassembled WGS sequence"/>
</dbReference>
<sequence>MSENNEERSSWLWCLKTISLSLKIFWRNKQVFIPIFTLLTLPVSLLMFSLSLSSLPIKSRIYHLESIGLLSSTRFEAGHVLRESRDESLSLLRLKSLYFLPNYLLSLLSAISVVNSTSSSFHSKRPTLRTAFAAVRLTWKRFVATSIFVYVSLLLYAEVPRVMTALVYSPGLKLLVWVIGSSIEVYLMAVLGLGLVVSVVEERFGWEAIRVGSSLMEGRRVAWWVLSGLGVLVTGWIGWRVERAMDGLDSRVWTVVMSGWDKVGLVCGYGLLVILSYVVTTVFYCECRKRHVIKDESEGESLVTV</sequence>
<dbReference type="OrthoDB" id="1293150at2759"/>
<dbReference type="EMBL" id="BDDD01006371">
    <property type="protein sequence ID" value="GAV90540.1"/>
    <property type="molecule type" value="Genomic_DNA"/>
</dbReference>
<feature type="transmembrane region" description="Helical" evidence="1">
    <location>
        <begin position="31"/>
        <end position="52"/>
    </location>
</feature>
<dbReference type="PANTHER" id="PTHR33133:SF21">
    <property type="entry name" value="TRANSMEMBRANE PROTEIN"/>
    <property type="match status" value="1"/>
</dbReference>
<name>A0A1Q3DDJ5_CEPFO</name>
<comment type="caution">
    <text evidence="2">The sequence shown here is derived from an EMBL/GenBank/DDBJ whole genome shotgun (WGS) entry which is preliminary data.</text>
</comment>
<evidence type="ECO:0000313" key="2">
    <source>
        <dbReference type="EMBL" id="GAV90540.1"/>
    </source>
</evidence>
<dbReference type="PANTHER" id="PTHR33133">
    <property type="entry name" value="OS08G0107100 PROTEIN-RELATED"/>
    <property type="match status" value="1"/>
</dbReference>
<reference evidence="3" key="1">
    <citation type="submission" date="2016-04" db="EMBL/GenBank/DDBJ databases">
        <title>Cephalotus genome sequencing.</title>
        <authorList>
            <person name="Fukushima K."/>
            <person name="Hasebe M."/>
            <person name="Fang X."/>
        </authorList>
    </citation>
    <scope>NUCLEOTIDE SEQUENCE [LARGE SCALE GENOMIC DNA]</scope>
    <source>
        <strain evidence="3">cv. St1</strain>
    </source>
</reference>
<feature type="transmembrane region" description="Helical" evidence="1">
    <location>
        <begin position="177"/>
        <end position="200"/>
    </location>
</feature>
<feature type="transmembrane region" description="Helical" evidence="1">
    <location>
        <begin position="138"/>
        <end position="157"/>
    </location>
</feature>
<feature type="transmembrane region" description="Helical" evidence="1">
    <location>
        <begin position="221"/>
        <end position="239"/>
    </location>
</feature>
<keyword evidence="1" id="KW-0812">Transmembrane</keyword>
<evidence type="ECO:0000256" key="1">
    <source>
        <dbReference type="SAM" id="Phobius"/>
    </source>
</evidence>
<organism evidence="2 3">
    <name type="scientific">Cephalotus follicularis</name>
    <name type="common">Albany pitcher plant</name>
    <dbReference type="NCBI Taxonomy" id="3775"/>
    <lineage>
        <taxon>Eukaryota</taxon>
        <taxon>Viridiplantae</taxon>
        <taxon>Streptophyta</taxon>
        <taxon>Embryophyta</taxon>
        <taxon>Tracheophyta</taxon>
        <taxon>Spermatophyta</taxon>
        <taxon>Magnoliopsida</taxon>
        <taxon>eudicotyledons</taxon>
        <taxon>Gunneridae</taxon>
        <taxon>Pentapetalae</taxon>
        <taxon>rosids</taxon>
        <taxon>fabids</taxon>
        <taxon>Oxalidales</taxon>
        <taxon>Cephalotaceae</taxon>
        <taxon>Cephalotus</taxon>
    </lineage>
</organism>
<dbReference type="FunCoup" id="A0A1Q3DDJ5">
    <property type="interactions" value="57"/>
</dbReference>
<keyword evidence="3" id="KW-1185">Reference proteome</keyword>
<dbReference type="STRING" id="3775.A0A1Q3DDJ5"/>
<accession>A0A1Q3DDJ5</accession>
<feature type="transmembrane region" description="Helical" evidence="1">
    <location>
        <begin position="263"/>
        <end position="285"/>
    </location>
</feature>
<keyword evidence="1" id="KW-1133">Transmembrane helix</keyword>
<protein>
    <submittedName>
        <fullName evidence="2">Uncharacterized protein</fullName>
    </submittedName>
</protein>
<proteinExistence type="predicted"/>
<dbReference type="AlphaFoldDB" id="A0A1Q3DDJ5"/>
<dbReference type="InParanoid" id="A0A1Q3DDJ5"/>
<keyword evidence="1" id="KW-0472">Membrane</keyword>
<gene>
    <name evidence="2" type="ORF">CFOL_v3_33949</name>
</gene>
<evidence type="ECO:0000313" key="3">
    <source>
        <dbReference type="Proteomes" id="UP000187406"/>
    </source>
</evidence>